<dbReference type="STRING" id="102285.A0A0R3T8K7"/>
<proteinExistence type="inferred from homology"/>
<dbReference type="GO" id="GO:0006914">
    <property type="term" value="P:autophagy"/>
    <property type="evidence" value="ECO:0007669"/>
    <property type="project" value="UniProtKB-KW"/>
</dbReference>
<keyword evidence="7" id="KW-1185">Reference proteome</keyword>
<evidence type="ECO:0000256" key="5">
    <source>
        <dbReference type="SAM" id="MobiDB-lite"/>
    </source>
</evidence>
<evidence type="ECO:0000256" key="4">
    <source>
        <dbReference type="ARBA" id="ARBA00025740"/>
    </source>
</evidence>
<evidence type="ECO:0000256" key="1">
    <source>
        <dbReference type="ARBA" id="ARBA00022574"/>
    </source>
</evidence>
<protein>
    <submittedName>
        <fullName evidence="8">WD repeat domain phosphoinositide-interacting protein 2</fullName>
    </submittedName>
</protein>
<reference evidence="6 7" key="2">
    <citation type="submission" date="2018-11" db="EMBL/GenBank/DDBJ databases">
        <authorList>
            <consortium name="Pathogen Informatics"/>
        </authorList>
    </citation>
    <scope>NUCLEOTIDE SEQUENCE [LARGE SCALE GENOMIC DNA]</scope>
</reference>
<feature type="region of interest" description="Disordered" evidence="5">
    <location>
        <begin position="337"/>
        <end position="358"/>
    </location>
</feature>
<dbReference type="InterPro" id="IPR048720">
    <property type="entry name" value="PROPPIN"/>
</dbReference>
<evidence type="ECO:0000256" key="3">
    <source>
        <dbReference type="ARBA" id="ARBA00023006"/>
    </source>
</evidence>
<keyword evidence="2" id="KW-0677">Repeat</keyword>
<reference evidence="8" key="1">
    <citation type="submission" date="2017-02" db="UniProtKB">
        <authorList>
            <consortium name="WormBaseParasite"/>
        </authorList>
    </citation>
    <scope>IDENTIFICATION</scope>
</reference>
<dbReference type="InterPro" id="IPR001680">
    <property type="entry name" value="WD40_rpt"/>
</dbReference>
<sequence>MALSISNKSVDDTTIYYIDFNQDYTSLCIGTRSGYSLLSTENDQVTETYTINGEPMYLVGRLFTSNLVTLVSAVDPRRLLIFHSRRDSLICDYRYSSTILAVKMNRQRLIVCVEDEIFIHNIRDMELLHRIENTPLNKYGVIAFSSRSEKCLLAYPGVYKTGTVYIFDAIKFSNVTSIAAHDGPLAVLAFNTSSTLLATASERGTVVRVFTIPEGERVMEFRRGIARYVTVCSLNFSADDRFLVCASNTETVHIFKLHKPGSASPGLPEEGSTSSGLDTASQLTEESASSASWTGTVMNWVGGALKTGASYLPNPVAEVFTQDRSFAFARIPPGSRTVSQASANIPQHGDGDHLSEGPGSGCKKTAAIICNGDRYRLLVASLDGYIYTFNFDPIHGGEATLISAQTIISPNGNGIVTPTHQPNQRAPRSCTDTASPDSDTHTTQSSSPQSNNVGPNQ</sequence>
<dbReference type="OrthoDB" id="1667587at2759"/>
<feature type="compositionally biased region" description="Polar residues" evidence="5">
    <location>
        <begin position="271"/>
        <end position="288"/>
    </location>
</feature>
<name>A0A0R3T8K7_RODNA</name>
<dbReference type="InterPro" id="IPR036322">
    <property type="entry name" value="WD40_repeat_dom_sf"/>
</dbReference>
<dbReference type="SMART" id="SM00320">
    <property type="entry name" value="WD40"/>
    <property type="match status" value="2"/>
</dbReference>
<gene>
    <name evidence="6" type="ORF">HNAJ_LOCUS3394</name>
</gene>
<evidence type="ECO:0000313" key="6">
    <source>
        <dbReference type="EMBL" id="VDN99253.1"/>
    </source>
</evidence>
<comment type="similarity">
    <text evidence="4">Belongs to the WD repeat PROPPIN family.</text>
</comment>
<keyword evidence="1" id="KW-0853">WD repeat</keyword>
<accession>A0A0R3T8K7</accession>
<evidence type="ECO:0000313" key="8">
    <source>
        <dbReference type="WBParaSite" id="HNAJ_0000339501-mRNA-1"/>
    </source>
</evidence>
<keyword evidence="3" id="KW-0072">Autophagy</keyword>
<evidence type="ECO:0000313" key="7">
    <source>
        <dbReference type="Proteomes" id="UP000278807"/>
    </source>
</evidence>
<evidence type="ECO:0000256" key="2">
    <source>
        <dbReference type="ARBA" id="ARBA00022737"/>
    </source>
</evidence>
<feature type="region of interest" description="Disordered" evidence="5">
    <location>
        <begin position="412"/>
        <end position="457"/>
    </location>
</feature>
<dbReference type="Gene3D" id="2.130.10.10">
    <property type="entry name" value="YVTN repeat-like/Quinoprotein amine dehydrogenase"/>
    <property type="match status" value="1"/>
</dbReference>
<dbReference type="EMBL" id="UZAE01001967">
    <property type="protein sequence ID" value="VDN99253.1"/>
    <property type="molecule type" value="Genomic_DNA"/>
</dbReference>
<dbReference type="SUPFAM" id="SSF50978">
    <property type="entry name" value="WD40 repeat-like"/>
    <property type="match status" value="1"/>
</dbReference>
<dbReference type="InterPro" id="IPR015943">
    <property type="entry name" value="WD40/YVTN_repeat-like_dom_sf"/>
</dbReference>
<dbReference type="WBParaSite" id="HNAJ_0000339501-mRNA-1">
    <property type="protein sequence ID" value="HNAJ_0000339501-mRNA-1"/>
    <property type="gene ID" value="HNAJ_0000339501"/>
</dbReference>
<dbReference type="Pfam" id="PF21032">
    <property type="entry name" value="PROPPIN"/>
    <property type="match status" value="1"/>
</dbReference>
<dbReference type="AlphaFoldDB" id="A0A0R3T8K7"/>
<dbReference type="PANTHER" id="PTHR11227">
    <property type="entry name" value="WD-REPEAT PROTEIN INTERACTING WITH PHOSPHOINOSIDES WIPI -RELATED"/>
    <property type="match status" value="1"/>
</dbReference>
<dbReference type="Proteomes" id="UP000278807">
    <property type="component" value="Unassembled WGS sequence"/>
</dbReference>
<organism evidence="8">
    <name type="scientific">Rodentolepis nana</name>
    <name type="common">Dwarf tapeworm</name>
    <name type="synonym">Hymenolepis nana</name>
    <dbReference type="NCBI Taxonomy" id="102285"/>
    <lineage>
        <taxon>Eukaryota</taxon>
        <taxon>Metazoa</taxon>
        <taxon>Spiralia</taxon>
        <taxon>Lophotrochozoa</taxon>
        <taxon>Platyhelminthes</taxon>
        <taxon>Cestoda</taxon>
        <taxon>Eucestoda</taxon>
        <taxon>Cyclophyllidea</taxon>
        <taxon>Hymenolepididae</taxon>
        <taxon>Rodentolepis</taxon>
    </lineage>
</organism>
<dbReference type="GO" id="GO:0005737">
    <property type="term" value="C:cytoplasm"/>
    <property type="evidence" value="ECO:0007669"/>
    <property type="project" value="UniProtKB-ARBA"/>
</dbReference>
<feature type="region of interest" description="Disordered" evidence="5">
    <location>
        <begin position="259"/>
        <end position="288"/>
    </location>
</feature>